<dbReference type="PROSITE" id="PS00086">
    <property type="entry name" value="CYTOCHROME_P450"/>
    <property type="match status" value="1"/>
</dbReference>
<reference evidence="5" key="1">
    <citation type="submission" date="2018-08" db="EMBL/GenBank/DDBJ databases">
        <authorList>
            <person name="Rossello M."/>
        </authorList>
    </citation>
    <scope>NUCLEOTIDE SEQUENCE [LARGE SCALE GENOMIC DNA]</scope>
    <source>
        <strain evidence="5">cv. Chinese Spring</strain>
    </source>
</reference>
<organism evidence="5">
    <name type="scientific">Triticum aestivum</name>
    <name type="common">Wheat</name>
    <dbReference type="NCBI Taxonomy" id="4565"/>
    <lineage>
        <taxon>Eukaryota</taxon>
        <taxon>Viridiplantae</taxon>
        <taxon>Streptophyta</taxon>
        <taxon>Embryophyta</taxon>
        <taxon>Tracheophyta</taxon>
        <taxon>Spermatophyta</taxon>
        <taxon>Magnoliopsida</taxon>
        <taxon>Liliopsida</taxon>
        <taxon>Poales</taxon>
        <taxon>Poaceae</taxon>
        <taxon>BOP clade</taxon>
        <taxon>Pooideae</taxon>
        <taxon>Triticodae</taxon>
        <taxon>Triticeae</taxon>
        <taxon>Triticinae</taxon>
        <taxon>Triticum</taxon>
    </lineage>
</organism>
<dbReference type="Proteomes" id="UP000019116">
    <property type="component" value="Chromosome 3D"/>
</dbReference>
<dbReference type="InterPro" id="IPR036396">
    <property type="entry name" value="Cyt_P450_sf"/>
</dbReference>
<keyword evidence="3 4" id="KW-0479">Metal-binding</keyword>
<dbReference type="GO" id="GO:0016705">
    <property type="term" value="F:oxidoreductase activity, acting on paired donors, with incorporation or reduction of molecular oxygen"/>
    <property type="evidence" value="ECO:0007669"/>
    <property type="project" value="InterPro"/>
</dbReference>
<dbReference type="STRING" id="4565.A0A3B6GQH4"/>
<feature type="binding site" description="axial binding residue" evidence="3">
    <location>
        <position position="160"/>
    </location>
    <ligand>
        <name>heme</name>
        <dbReference type="ChEBI" id="CHEBI:30413"/>
    </ligand>
    <ligandPart>
        <name>Fe</name>
        <dbReference type="ChEBI" id="CHEBI:18248"/>
    </ligandPart>
</feature>
<keyword evidence="6" id="KW-1185">Reference proteome</keyword>
<keyword evidence="1" id="KW-0812">Transmembrane</keyword>
<dbReference type="EnsemblPlants" id="TraesCS3D02G073900.1">
    <property type="protein sequence ID" value="TraesCS3D02G073900.1"/>
    <property type="gene ID" value="TraesCS3D02G073900"/>
</dbReference>
<dbReference type="PRINTS" id="PR00385">
    <property type="entry name" value="P450"/>
</dbReference>
<sequence length="216" mass="25076">MRKLLTQDYVSALTYEHLLAGSVTMSFTLSSLVYLVAMYPEVEEKLLKEIDAFGPKDVVPNVEDIQTKFPYMEQVLKETMRFYTVSPLIAREASEDVQIGGYVRPKGTWAWLAPGVLAKEPKQFPDPDVFRPERFDPESEECKRRHPYAFIPFGIGPRACIGQKFAFQQLKLVILHLYRHHVFRHLPNMECPLQFQYSILVNFKHGVKLQVIERKT</sequence>
<evidence type="ECO:0000313" key="5">
    <source>
        <dbReference type="EnsemblPlants" id="TraesCS3D02G073900.1"/>
    </source>
</evidence>
<accession>A0A3B6GQH4</accession>
<comment type="cofactor">
    <cofactor evidence="3">
        <name>heme</name>
        <dbReference type="ChEBI" id="CHEBI:30413"/>
    </cofactor>
</comment>
<dbReference type="Gramene" id="TraesWEE_scaffold_009854_01G000100.1">
    <property type="protein sequence ID" value="TraesWEE_scaffold_009854_01G000100.1"/>
    <property type="gene ID" value="TraesWEE_scaffold_009854_01G000100"/>
</dbReference>
<name>A0A3B6GQH4_WHEAT</name>
<dbReference type="SUPFAM" id="SSF48264">
    <property type="entry name" value="Cytochrome P450"/>
    <property type="match status" value="1"/>
</dbReference>
<dbReference type="InterPro" id="IPR017972">
    <property type="entry name" value="Cyt_P450_CS"/>
</dbReference>
<dbReference type="PRINTS" id="PR00463">
    <property type="entry name" value="EP450I"/>
</dbReference>
<keyword evidence="2" id="KW-1133">Transmembrane helix</keyword>
<keyword evidence="4" id="KW-0503">Monooxygenase</keyword>
<dbReference type="SMR" id="A0A3B6GQH4"/>
<dbReference type="GO" id="GO:0005506">
    <property type="term" value="F:iron ion binding"/>
    <property type="evidence" value="ECO:0007669"/>
    <property type="project" value="InterPro"/>
</dbReference>
<evidence type="ECO:0000256" key="2">
    <source>
        <dbReference type="ARBA" id="ARBA00022989"/>
    </source>
</evidence>
<evidence type="ECO:0000256" key="4">
    <source>
        <dbReference type="RuleBase" id="RU000461"/>
    </source>
</evidence>
<dbReference type="PANTHER" id="PTHR24301">
    <property type="entry name" value="THROMBOXANE-A SYNTHASE"/>
    <property type="match status" value="1"/>
</dbReference>
<dbReference type="InterPro" id="IPR001128">
    <property type="entry name" value="Cyt_P450"/>
</dbReference>
<reference evidence="5" key="2">
    <citation type="submission" date="2018-10" db="UniProtKB">
        <authorList>
            <consortium name="EnsemblPlants"/>
        </authorList>
    </citation>
    <scope>IDENTIFICATION</scope>
</reference>
<dbReference type="Gramene" id="TraesROB_scaffold_008150_01G000100.1">
    <property type="protein sequence ID" value="TraesROB_scaffold_008150_01G000100.1"/>
    <property type="gene ID" value="TraesROB_scaffold_008150_01G000100"/>
</dbReference>
<dbReference type="Gramene" id="TraesJAG3D03G01825530.1">
    <property type="protein sequence ID" value="TraesJAG3D03G01825530.1"/>
    <property type="gene ID" value="TraesJAG3D03G01825530"/>
</dbReference>
<dbReference type="Gramene" id="TraesCS3D02G073900.1">
    <property type="protein sequence ID" value="TraesCS3D02G073900.1"/>
    <property type="gene ID" value="TraesCS3D02G073900"/>
</dbReference>
<evidence type="ECO:0008006" key="7">
    <source>
        <dbReference type="Google" id="ProtNLM"/>
    </source>
</evidence>
<dbReference type="Gramene" id="TraesCAD_scaffold_008688_01G000100.1">
    <property type="protein sequence ID" value="TraesCAD_scaffold_008688_01G000100.1"/>
    <property type="gene ID" value="TraesCAD_scaffold_008688_01G000100"/>
</dbReference>
<dbReference type="Gene3D" id="1.10.630.10">
    <property type="entry name" value="Cytochrome P450"/>
    <property type="match status" value="1"/>
</dbReference>
<evidence type="ECO:0000256" key="3">
    <source>
        <dbReference type="PIRSR" id="PIRSR602401-1"/>
    </source>
</evidence>
<dbReference type="PANTHER" id="PTHR24301:SF13">
    <property type="entry name" value="CYTOCHROME P450"/>
    <property type="match status" value="1"/>
</dbReference>
<dbReference type="GO" id="GO:0020037">
    <property type="term" value="F:heme binding"/>
    <property type="evidence" value="ECO:0007669"/>
    <property type="project" value="InterPro"/>
</dbReference>
<keyword evidence="3 4" id="KW-0349">Heme</keyword>
<keyword evidence="4" id="KW-0560">Oxidoreductase</keyword>
<dbReference type="Gramene" id="TraesCLE_scaffold_005618_01G000200.1">
    <property type="protein sequence ID" value="TraesCLE_scaffold_005618_01G000200.1"/>
    <property type="gene ID" value="TraesCLE_scaffold_005618_01G000200"/>
</dbReference>
<protein>
    <recommendedName>
        <fullName evidence="7">Cytochrome P450</fullName>
    </recommendedName>
</protein>
<comment type="similarity">
    <text evidence="4">Belongs to the cytochrome P450 family.</text>
</comment>
<keyword evidence="2" id="KW-0472">Membrane</keyword>
<dbReference type="OrthoDB" id="1470350at2759"/>
<keyword evidence="3 4" id="KW-0408">Iron</keyword>
<dbReference type="GO" id="GO:0004497">
    <property type="term" value="F:monooxygenase activity"/>
    <property type="evidence" value="ECO:0007669"/>
    <property type="project" value="UniProtKB-KW"/>
</dbReference>
<dbReference type="AlphaFoldDB" id="A0A3B6GQH4"/>
<dbReference type="OMA" id="PEPEMFN"/>
<dbReference type="InterPro" id="IPR002401">
    <property type="entry name" value="Cyt_P450_E_grp-I"/>
</dbReference>
<evidence type="ECO:0000313" key="6">
    <source>
        <dbReference type="Proteomes" id="UP000019116"/>
    </source>
</evidence>
<proteinExistence type="inferred from homology"/>
<dbReference type="Pfam" id="PF00067">
    <property type="entry name" value="p450"/>
    <property type="match status" value="1"/>
</dbReference>
<dbReference type="Gramene" id="TraesCS3D03G0145200.1">
    <property type="protein sequence ID" value="TraesCS3D03G0145200.1.CDS"/>
    <property type="gene ID" value="TraesCS3D03G0145200"/>
</dbReference>
<evidence type="ECO:0000256" key="1">
    <source>
        <dbReference type="ARBA" id="ARBA00022692"/>
    </source>
</evidence>